<accession>A0A6J6EFI8</accession>
<dbReference type="EMBL" id="CAEZTJ010000127">
    <property type="protein sequence ID" value="CAB4573103.1"/>
    <property type="molecule type" value="Genomic_DNA"/>
</dbReference>
<protein>
    <submittedName>
        <fullName evidence="1">Unannotated protein</fullName>
    </submittedName>
</protein>
<dbReference type="AlphaFoldDB" id="A0A6J6EFI8"/>
<reference evidence="1" key="1">
    <citation type="submission" date="2020-05" db="EMBL/GenBank/DDBJ databases">
        <authorList>
            <person name="Chiriac C."/>
            <person name="Salcher M."/>
            <person name="Ghai R."/>
            <person name="Kavagutti S V."/>
        </authorList>
    </citation>
    <scope>NUCLEOTIDE SEQUENCE</scope>
</reference>
<name>A0A6J6EFI8_9ZZZZ</name>
<gene>
    <name evidence="1" type="ORF">UFOPK1650_00817</name>
</gene>
<proteinExistence type="predicted"/>
<organism evidence="1">
    <name type="scientific">freshwater metagenome</name>
    <dbReference type="NCBI Taxonomy" id="449393"/>
    <lineage>
        <taxon>unclassified sequences</taxon>
        <taxon>metagenomes</taxon>
        <taxon>ecological metagenomes</taxon>
    </lineage>
</organism>
<evidence type="ECO:0000313" key="1">
    <source>
        <dbReference type="EMBL" id="CAB4573103.1"/>
    </source>
</evidence>
<sequence length="53" mass="5921">MREDAAKLCAETNGWGYRVGERDGEFFAVTKDYRIDRITVAIKNGVITDVIVG</sequence>